<gene>
    <name evidence="2" type="ORF">SAMN02927903_02771</name>
</gene>
<dbReference type="EMBL" id="FMVF01000014">
    <property type="protein sequence ID" value="SCY88939.1"/>
    <property type="molecule type" value="Genomic_DNA"/>
</dbReference>
<evidence type="ECO:0000313" key="2">
    <source>
        <dbReference type="EMBL" id="SCY88939.1"/>
    </source>
</evidence>
<protein>
    <submittedName>
        <fullName evidence="2">Type IX secretion system membrane protein, PorP/SprF family</fullName>
    </submittedName>
</protein>
<proteinExistence type="predicted"/>
<keyword evidence="1" id="KW-0732">Signal</keyword>
<reference evidence="2 3" key="1">
    <citation type="submission" date="2016-10" db="EMBL/GenBank/DDBJ databases">
        <authorList>
            <person name="de Groot N.N."/>
        </authorList>
    </citation>
    <scope>NUCLEOTIDE SEQUENCE [LARGE SCALE GENOMIC DNA]</scope>
    <source>
        <strain evidence="2 3">CGMCC 1.7031</strain>
    </source>
</reference>
<evidence type="ECO:0000313" key="3">
    <source>
        <dbReference type="Proteomes" id="UP000199354"/>
    </source>
</evidence>
<name>A0A1G5JMG1_9FLAO</name>
<dbReference type="AlphaFoldDB" id="A0A1G5JMG1"/>
<sequence length="315" mass="35033">MKKTIAYLIFTGIFLTTLAAHAQQDPQFTHYMYNMNVINPAYATDAEGVINVGGLYRTQWVGAVGAPKTATVFVHSPIAKRVEMGLSFINDNIGDVVKENNIYLDVAYVVPVSDKHKISFGVKGGLTLFNTDFGGFKYTDEMADPAFAENISRNFPNVGAGTYFFTDHYYLGFSVPNFLTTKHLERKNGIQTTGVEELHYFFTGGYVFDLSPSVKFKPAFMAKAVKGAPMAFDFTTNFLINEKFELGAGYRLDDAVAGLAAFNITPNLRVGYSYDYTLSNLGNYNSGTHEIFLLFDLDRNNLNGSKGYDKSPRFF</sequence>
<dbReference type="STRING" id="490189.SAMN02927903_02771"/>
<dbReference type="Proteomes" id="UP000199354">
    <property type="component" value="Unassembled WGS sequence"/>
</dbReference>
<dbReference type="RefSeq" id="WP_091145299.1">
    <property type="nucleotide sequence ID" value="NZ_FMVF01000014.1"/>
</dbReference>
<feature type="chain" id="PRO_5011620053" evidence="1">
    <location>
        <begin position="23"/>
        <end position="315"/>
    </location>
</feature>
<dbReference type="InterPro" id="IPR019861">
    <property type="entry name" value="PorP/SprF_Bacteroidetes"/>
</dbReference>
<dbReference type="OrthoDB" id="1114455at2"/>
<keyword evidence="3" id="KW-1185">Reference proteome</keyword>
<organism evidence="2 3">
    <name type="scientific">Flavobacterium caeni</name>
    <dbReference type="NCBI Taxonomy" id="490189"/>
    <lineage>
        <taxon>Bacteria</taxon>
        <taxon>Pseudomonadati</taxon>
        <taxon>Bacteroidota</taxon>
        <taxon>Flavobacteriia</taxon>
        <taxon>Flavobacteriales</taxon>
        <taxon>Flavobacteriaceae</taxon>
        <taxon>Flavobacterium</taxon>
    </lineage>
</organism>
<evidence type="ECO:0000256" key="1">
    <source>
        <dbReference type="SAM" id="SignalP"/>
    </source>
</evidence>
<dbReference type="Pfam" id="PF11751">
    <property type="entry name" value="PorP_SprF"/>
    <property type="match status" value="1"/>
</dbReference>
<feature type="signal peptide" evidence="1">
    <location>
        <begin position="1"/>
        <end position="22"/>
    </location>
</feature>
<dbReference type="NCBIfam" id="TIGR03519">
    <property type="entry name" value="T9SS_PorP_fam"/>
    <property type="match status" value="1"/>
</dbReference>
<accession>A0A1G5JMG1</accession>